<dbReference type="Gene3D" id="2.30.39.10">
    <property type="entry name" value="Alpha-1-antitrypsin, domain 1"/>
    <property type="match status" value="1"/>
</dbReference>
<dbReference type="InterPro" id="IPR023796">
    <property type="entry name" value="Serpin_dom"/>
</dbReference>
<dbReference type="InterPro" id="IPR042178">
    <property type="entry name" value="Serpin_sf_1"/>
</dbReference>
<dbReference type="CDD" id="cd02043">
    <property type="entry name" value="serpinP_plants"/>
    <property type="match status" value="1"/>
</dbReference>
<dbReference type="OMA" id="AEIMTMS"/>
<gene>
    <name evidence="4" type="ORF">MIMGU_mgv1a007690mg</name>
</gene>
<dbReference type="STRING" id="4155.A0A022QCK1"/>
<dbReference type="InterPro" id="IPR000215">
    <property type="entry name" value="Serpin_fam"/>
</dbReference>
<dbReference type="PANTHER" id="PTHR11461:SF211">
    <property type="entry name" value="GH10112P-RELATED"/>
    <property type="match status" value="1"/>
</dbReference>
<evidence type="ECO:0000256" key="1">
    <source>
        <dbReference type="ARBA" id="ARBA00009500"/>
    </source>
</evidence>
<evidence type="ECO:0000313" key="5">
    <source>
        <dbReference type="Proteomes" id="UP000030748"/>
    </source>
</evidence>
<accession>A0A022QCK1</accession>
<dbReference type="InterPro" id="IPR023795">
    <property type="entry name" value="Serpin_CS"/>
</dbReference>
<evidence type="ECO:0000256" key="2">
    <source>
        <dbReference type="RuleBase" id="RU000411"/>
    </source>
</evidence>
<dbReference type="PhylomeDB" id="A0A022QCK1"/>
<dbReference type="InterPro" id="IPR036186">
    <property type="entry name" value="Serpin_sf"/>
</dbReference>
<proteinExistence type="inferred from homology"/>
<dbReference type="Gene3D" id="3.30.497.10">
    <property type="entry name" value="Antithrombin, subunit I, domain 2"/>
    <property type="match status" value="1"/>
</dbReference>
<name>A0A022QCK1_ERYGU</name>
<dbReference type="GO" id="GO:0004867">
    <property type="term" value="F:serine-type endopeptidase inhibitor activity"/>
    <property type="evidence" value="ECO:0007669"/>
    <property type="project" value="InterPro"/>
</dbReference>
<dbReference type="KEGG" id="egt:105971415"/>
<dbReference type="PANTHER" id="PTHR11461">
    <property type="entry name" value="SERINE PROTEASE INHIBITOR, SERPIN"/>
    <property type="match status" value="1"/>
</dbReference>
<dbReference type="Pfam" id="PF00079">
    <property type="entry name" value="Serpin"/>
    <property type="match status" value="1"/>
</dbReference>
<sequence>MDRRRHREPIPNLTDASLSLAKHVITAHAGDANVVISPLSIQVSLGMIAAGSNGPTRDQLLGFLKSKSIEELNSLSSRLVTHVFAEGRNPLIGGPRFSLASGVWIDHSLTFKPSYEGIITQNAYMAAANRVDFRTKAVEVTKEVNAWAEEKTNGLIKEILSPGSINADTALIFANAVYFKGDWVDEFKEYMNRDCKFFLNNGTSVQVPFMTSYEKQYVRAFDGFKVLRRPYRQGRDRKRSFSMYFFLPDAKDGLPDLLDRVASESGFIESHTPNRPVLVGEFRIPKFKINFQFEAMNVIKELGVVLPFYPGGLTEMVDSAIDGESLYVSGIFQKAFIEVNEKGTEAAAVSNILVGGGGDFGRKKRLDFVADHPFLFAIREDKTGVVVFFGQLINPIAY</sequence>
<dbReference type="EMBL" id="KI632002">
    <property type="protein sequence ID" value="EYU25364.1"/>
    <property type="molecule type" value="Genomic_DNA"/>
</dbReference>
<dbReference type="InterPro" id="IPR042185">
    <property type="entry name" value="Serpin_sf_2"/>
</dbReference>
<comment type="similarity">
    <text evidence="1 2">Belongs to the serpin family.</text>
</comment>
<dbReference type="SMART" id="SM00093">
    <property type="entry name" value="SERPIN"/>
    <property type="match status" value="1"/>
</dbReference>
<dbReference type="GO" id="GO:0005615">
    <property type="term" value="C:extracellular space"/>
    <property type="evidence" value="ECO:0000318"/>
    <property type="project" value="GO_Central"/>
</dbReference>
<dbReference type="SUPFAM" id="SSF56574">
    <property type="entry name" value="Serpins"/>
    <property type="match status" value="1"/>
</dbReference>
<dbReference type="SMR" id="A0A022QCK1"/>
<dbReference type="eggNOG" id="KOG2392">
    <property type="taxonomic scope" value="Eukaryota"/>
</dbReference>
<evidence type="ECO:0000313" key="4">
    <source>
        <dbReference type="EMBL" id="EYU25364.1"/>
    </source>
</evidence>
<dbReference type="Proteomes" id="UP000030748">
    <property type="component" value="Unassembled WGS sequence"/>
</dbReference>
<protein>
    <recommendedName>
        <fullName evidence="3">Serpin domain-containing protein</fullName>
    </recommendedName>
</protein>
<evidence type="ECO:0000259" key="3">
    <source>
        <dbReference type="SMART" id="SM00093"/>
    </source>
</evidence>
<dbReference type="OrthoDB" id="1063785at2759"/>
<dbReference type="PROSITE" id="PS00284">
    <property type="entry name" value="SERPIN"/>
    <property type="match status" value="1"/>
</dbReference>
<organism evidence="4 5">
    <name type="scientific">Erythranthe guttata</name>
    <name type="common">Yellow monkey flower</name>
    <name type="synonym">Mimulus guttatus</name>
    <dbReference type="NCBI Taxonomy" id="4155"/>
    <lineage>
        <taxon>Eukaryota</taxon>
        <taxon>Viridiplantae</taxon>
        <taxon>Streptophyta</taxon>
        <taxon>Embryophyta</taxon>
        <taxon>Tracheophyta</taxon>
        <taxon>Spermatophyta</taxon>
        <taxon>Magnoliopsida</taxon>
        <taxon>eudicotyledons</taxon>
        <taxon>Gunneridae</taxon>
        <taxon>Pentapetalae</taxon>
        <taxon>asterids</taxon>
        <taxon>lamiids</taxon>
        <taxon>Lamiales</taxon>
        <taxon>Phrymaceae</taxon>
        <taxon>Erythranthe</taxon>
    </lineage>
</organism>
<dbReference type="MEROPS" id="I04.087"/>
<feature type="domain" description="Serpin" evidence="3">
    <location>
        <begin position="18"/>
        <end position="395"/>
    </location>
</feature>
<dbReference type="AlphaFoldDB" id="A0A022QCK1"/>
<reference evidence="4 5" key="1">
    <citation type="journal article" date="2013" name="Proc. Natl. Acad. Sci. U.S.A.">
        <title>Fine-scale variation in meiotic recombination in Mimulus inferred from population shotgun sequencing.</title>
        <authorList>
            <person name="Hellsten U."/>
            <person name="Wright K.M."/>
            <person name="Jenkins J."/>
            <person name="Shu S."/>
            <person name="Yuan Y."/>
            <person name="Wessler S.R."/>
            <person name="Schmutz J."/>
            <person name="Willis J.H."/>
            <person name="Rokhsar D.S."/>
        </authorList>
    </citation>
    <scope>NUCLEOTIDE SEQUENCE [LARGE SCALE GENOMIC DNA]</scope>
    <source>
        <strain evidence="5">cv. DUN x IM62</strain>
    </source>
</reference>
<keyword evidence="5" id="KW-1185">Reference proteome</keyword>